<organism evidence="1">
    <name type="scientific">uncultured Caudovirales phage</name>
    <dbReference type="NCBI Taxonomy" id="2100421"/>
    <lineage>
        <taxon>Viruses</taxon>
        <taxon>Duplodnaviria</taxon>
        <taxon>Heunggongvirae</taxon>
        <taxon>Uroviricota</taxon>
        <taxon>Caudoviricetes</taxon>
        <taxon>Peduoviridae</taxon>
        <taxon>Maltschvirus</taxon>
        <taxon>Maltschvirus maltsch</taxon>
    </lineage>
</organism>
<reference evidence="1" key="1">
    <citation type="submission" date="2020-05" db="EMBL/GenBank/DDBJ databases">
        <authorList>
            <person name="Chiriac C."/>
            <person name="Salcher M."/>
            <person name="Ghai R."/>
            <person name="Kavagutti S V."/>
        </authorList>
    </citation>
    <scope>NUCLEOTIDE SEQUENCE</scope>
</reference>
<evidence type="ECO:0000313" key="1">
    <source>
        <dbReference type="EMBL" id="CAB5220764.1"/>
    </source>
</evidence>
<proteinExistence type="predicted"/>
<dbReference type="EMBL" id="LR798288">
    <property type="protein sequence ID" value="CAB5220764.1"/>
    <property type="molecule type" value="Genomic_DNA"/>
</dbReference>
<accession>A0A6J7WXD0</accession>
<name>A0A6J7WXD0_9CAUD</name>
<protein>
    <submittedName>
        <fullName evidence="1">Uncharacterized protein</fullName>
    </submittedName>
</protein>
<sequence length="237" mass="28142">MKTTWNDFIFINYSAGSGGEFFAGLLYKSYYPSYEFIHKGRNAFTWFDPQSSKTYDIRMRRIDAYVNRYLKKIDKLSSFHPDLHDTVYQEIYDENPTKFVENMCAYSRRFYSQFTSNPFIEVCSYTNKFHNLCLQDMFPKSTIFFLEIEDRYLRYTCALDKIKNNLPSFYSRSSVRCFDDMIPIDAGKLFFENGYEEEAEDILSVALNREVSLEREALSEYRENNIKLLRDNGIDVG</sequence>
<gene>
    <name evidence="1" type="ORF">UFOVP247_34</name>
</gene>